<evidence type="ECO:0000259" key="5">
    <source>
        <dbReference type="PROSITE" id="PS51635"/>
    </source>
</evidence>
<organism evidence="6 7">
    <name type="scientific">Kineothrix sedimenti</name>
    <dbReference type="NCBI Taxonomy" id="3123317"/>
    <lineage>
        <taxon>Bacteria</taxon>
        <taxon>Bacillati</taxon>
        <taxon>Bacillota</taxon>
        <taxon>Clostridia</taxon>
        <taxon>Lachnospirales</taxon>
        <taxon>Lachnospiraceae</taxon>
        <taxon>Kineothrix</taxon>
    </lineage>
</organism>
<dbReference type="Gene3D" id="3.40.1090.10">
    <property type="entry name" value="Cytosolic phospholipase A2 catalytic domain"/>
    <property type="match status" value="2"/>
</dbReference>
<reference evidence="6 7" key="1">
    <citation type="submission" date="2024-02" db="EMBL/GenBank/DDBJ databases">
        <title>Bacterial strain from lacustrine sediment.</title>
        <authorList>
            <person name="Petit C."/>
            <person name="Fadhlaoui K."/>
        </authorList>
    </citation>
    <scope>NUCLEOTIDE SEQUENCE [LARGE SCALE GENOMIC DNA]</scope>
    <source>
        <strain evidence="6 7">IPX-CK</strain>
    </source>
</reference>
<evidence type="ECO:0000313" key="7">
    <source>
        <dbReference type="Proteomes" id="UP001451571"/>
    </source>
</evidence>
<evidence type="ECO:0000256" key="2">
    <source>
        <dbReference type="ARBA" id="ARBA00022963"/>
    </source>
</evidence>
<evidence type="ECO:0000256" key="3">
    <source>
        <dbReference type="ARBA" id="ARBA00023098"/>
    </source>
</evidence>
<dbReference type="Pfam" id="PF01734">
    <property type="entry name" value="Patatin"/>
    <property type="match status" value="1"/>
</dbReference>
<evidence type="ECO:0000256" key="1">
    <source>
        <dbReference type="ARBA" id="ARBA00022801"/>
    </source>
</evidence>
<keyword evidence="3 4" id="KW-0443">Lipid metabolism</keyword>
<keyword evidence="1 4" id="KW-0378">Hydrolase</keyword>
<name>A0ABZ3EVL5_9FIRM</name>
<evidence type="ECO:0000313" key="6">
    <source>
        <dbReference type="EMBL" id="XAH73624.1"/>
    </source>
</evidence>
<feature type="short sequence motif" description="GXGXXG" evidence="4">
    <location>
        <begin position="10"/>
        <end position="15"/>
    </location>
</feature>
<sequence length="281" mass="31967">MYQAGLVLEGGGMKGIYTAGVLDFFLDKEMEFSSCYGVSAGACHLCSFLSKQKKRGYRVGVNYLDNKRYCSPYSLFTTGDLFGTDMCYDLIPNYLDPYDYDTFNKYEGKAYAVVTNIRTGEAEYIQLQDMHSDIQAVRASSSMPLVSRNVKIGGEIYLDGGVADSIPIKKSISDGNEKNVVILTKETGYRRKPSSGLSLVKARYVRYPKVYELMKERHREYNDTLTYLEEQEKEGKAFIIRPKRISEVGRVEKDAQKLKALYEEGYKDAQESYVELLEYLS</sequence>
<dbReference type="Proteomes" id="UP001451571">
    <property type="component" value="Chromosome"/>
</dbReference>
<proteinExistence type="predicted"/>
<dbReference type="PANTHER" id="PTHR14226:SF25">
    <property type="entry name" value="PHOSPHOESTERASE"/>
    <property type="match status" value="1"/>
</dbReference>
<protein>
    <submittedName>
        <fullName evidence="6">Patatin family protein</fullName>
    </submittedName>
</protein>
<dbReference type="InterPro" id="IPR050301">
    <property type="entry name" value="NTE"/>
</dbReference>
<dbReference type="PANTHER" id="PTHR14226">
    <property type="entry name" value="NEUROPATHY TARGET ESTERASE/SWISS CHEESE D.MELANOGASTER"/>
    <property type="match status" value="1"/>
</dbReference>
<evidence type="ECO:0000256" key="4">
    <source>
        <dbReference type="PROSITE-ProRule" id="PRU01161"/>
    </source>
</evidence>
<dbReference type="PROSITE" id="PS51635">
    <property type="entry name" value="PNPLA"/>
    <property type="match status" value="1"/>
</dbReference>
<dbReference type="InterPro" id="IPR037483">
    <property type="entry name" value="YjjU-like"/>
</dbReference>
<feature type="active site" description="Proton acceptor" evidence="4">
    <location>
        <position position="159"/>
    </location>
</feature>
<feature type="domain" description="PNPLA" evidence="5">
    <location>
        <begin position="6"/>
        <end position="172"/>
    </location>
</feature>
<dbReference type="CDD" id="cd07208">
    <property type="entry name" value="Pat_hypo_Ecoli_yjju_like"/>
    <property type="match status" value="1"/>
</dbReference>
<feature type="short sequence motif" description="DGA/G" evidence="4">
    <location>
        <begin position="159"/>
        <end position="161"/>
    </location>
</feature>
<keyword evidence="2 4" id="KW-0442">Lipid degradation</keyword>
<dbReference type="RefSeq" id="WP_342757228.1">
    <property type="nucleotide sequence ID" value="NZ_CP146256.1"/>
</dbReference>
<dbReference type="InterPro" id="IPR016035">
    <property type="entry name" value="Acyl_Trfase/lysoPLipase"/>
</dbReference>
<keyword evidence="7" id="KW-1185">Reference proteome</keyword>
<dbReference type="SUPFAM" id="SSF52151">
    <property type="entry name" value="FabD/lysophospholipase-like"/>
    <property type="match status" value="1"/>
</dbReference>
<feature type="short sequence motif" description="GXSXG" evidence="4">
    <location>
        <begin position="37"/>
        <end position="41"/>
    </location>
</feature>
<gene>
    <name evidence="6" type="ORF">V6984_19315</name>
</gene>
<dbReference type="Pfam" id="PF19890">
    <property type="entry name" value="DUF6363"/>
    <property type="match status" value="1"/>
</dbReference>
<dbReference type="EMBL" id="CP146256">
    <property type="protein sequence ID" value="XAH73624.1"/>
    <property type="molecule type" value="Genomic_DNA"/>
</dbReference>
<dbReference type="InterPro" id="IPR045943">
    <property type="entry name" value="DUF6363"/>
</dbReference>
<feature type="active site" description="Nucleophile" evidence="4">
    <location>
        <position position="39"/>
    </location>
</feature>
<accession>A0ABZ3EVL5</accession>
<dbReference type="InterPro" id="IPR002641">
    <property type="entry name" value="PNPLA_dom"/>
</dbReference>